<evidence type="ECO:0000256" key="1">
    <source>
        <dbReference type="SAM" id="SignalP"/>
    </source>
</evidence>
<keyword evidence="1" id="KW-0732">Signal</keyword>
<feature type="chain" id="PRO_5023940264" description="Lipoprotein" evidence="1">
    <location>
        <begin position="33"/>
        <end position="158"/>
    </location>
</feature>
<dbReference type="Proteomes" id="UP000326202">
    <property type="component" value="Chromosome"/>
</dbReference>
<keyword evidence="3" id="KW-1185">Reference proteome</keyword>
<sequence length="158" mass="17118">MITTFSALRSKAARLAPILAVLLVAACAPQHSAPTQTQATNPSVTYKYRGDEELVQANDKAMAYCSQYHSTAQTARIDTESDGSKTAVFQCVAMPTNMASSQIYNPNYPYNYNTDQDLLGVTQSADLYCANSGGQRAVTTINTETNGTKTITFRCVPR</sequence>
<dbReference type="EMBL" id="CP042906">
    <property type="protein sequence ID" value="QEX17585.1"/>
    <property type="molecule type" value="Genomic_DNA"/>
</dbReference>
<gene>
    <name evidence="2" type="ORF">FRZ44_28870</name>
</gene>
<evidence type="ECO:0000313" key="3">
    <source>
        <dbReference type="Proteomes" id="UP000326202"/>
    </source>
</evidence>
<organism evidence="2 3">
    <name type="scientific">Hypericibacter terrae</name>
    <dbReference type="NCBI Taxonomy" id="2602015"/>
    <lineage>
        <taxon>Bacteria</taxon>
        <taxon>Pseudomonadati</taxon>
        <taxon>Pseudomonadota</taxon>
        <taxon>Alphaproteobacteria</taxon>
        <taxon>Rhodospirillales</taxon>
        <taxon>Dongiaceae</taxon>
        <taxon>Hypericibacter</taxon>
    </lineage>
</organism>
<proteinExistence type="predicted"/>
<evidence type="ECO:0008006" key="4">
    <source>
        <dbReference type="Google" id="ProtNLM"/>
    </source>
</evidence>
<dbReference type="AlphaFoldDB" id="A0A5J6MM42"/>
<evidence type="ECO:0000313" key="2">
    <source>
        <dbReference type="EMBL" id="QEX17585.1"/>
    </source>
</evidence>
<dbReference type="OrthoDB" id="7358299at2"/>
<reference evidence="2 3" key="1">
    <citation type="submission" date="2019-08" db="EMBL/GenBank/DDBJ databases">
        <title>Hyperibacter terrae gen. nov., sp. nov. and Hyperibacter viscosus sp. nov., two new members in the family Rhodospirillaceae isolated from the rhizosphere of Hypericum perforatum.</title>
        <authorList>
            <person name="Noviana Z."/>
        </authorList>
    </citation>
    <scope>NUCLEOTIDE SEQUENCE [LARGE SCALE GENOMIC DNA]</scope>
    <source>
        <strain evidence="2 3">R5913</strain>
    </source>
</reference>
<dbReference type="KEGG" id="htq:FRZ44_28870"/>
<dbReference type="RefSeq" id="WP_151177828.1">
    <property type="nucleotide sequence ID" value="NZ_CP042906.1"/>
</dbReference>
<accession>A0A5J6MM42</accession>
<name>A0A5J6MM42_9PROT</name>
<feature type="signal peptide" evidence="1">
    <location>
        <begin position="1"/>
        <end position="32"/>
    </location>
</feature>
<protein>
    <recommendedName>
        <fullName evidence="4">Lipoprotein</fullName>
    </recommendedName>
</protein>